<dbReference type="InterPro" id="IPR011598">
    <property type="entry name" value="bHLH_dom"/>
</dbReference>
<evidence type="ECO:0000256" key="4">
    <source>
        <dbReference type="SAM" id="MobiDB-lite"/>
    </source>
</evidence>
<dbReference type="GO" id="GO:0000978">
    <property type="term" value="F:RNA polymerase II cis-regulatory region sequence-specific DNA binding"/>
    <property type="evidence" value="ECO:0007669"/>
    <property type="project" value="TreeGrafter"/>
</dbReference>
<dbReference type="EMBL" id="JXLN01013393">
    <property type="protein sequence ID" value="KPM09337.1"/>
    <property type="molecule type" value="Genomic_DNA"/>
</dbReference>
<evidence type="ECO:0000256" key="1">
    <source>
        <dbReference type="ARBA" id="ARBA00023015"/>
    </source>
</evidence>
<dbReference type="PANTHER" id="PTHR13864:SF15">
    <property type="entry name" value="T-CELL ACUTE LYMPHOCYTIC LEUKEMIA PROTEIN 1 HOMOLOG-RELATED"/>
    <property type="match status" value="1"/>
</dbReference>
<evidence type="ECO:0000256" key="3">
    <source>
        <dbReference type="ARBA" id="ARBA00023163"/>
    </source>
</evidence>
<comment type="caution">
    <text evidence="5">The sequence shown here is derived from an EMBL/GenBank/DDBJ whole genome shotgun (WGS) entry which is preliminary data.</text>
</comment>
<dbReference type="Pfam" id="PF00010">
    <property type="entry name" value="HLH"/>
    <property type="match status" value="1"/>
</dbReference>
<dbReference type="GO" id="GO:0000981">
    <property type="term" value="F:DNA-binding transcription factor activity, RNA polymerase II-specific"/>
    <property type="evidence" value="ECO:0007669"/>
    <property type="project" value="InterPro"/>
</dbReference>
<keyword evidence="2" id="KW-0238">DNA-binding</keyword>
<sequence>MDSNRSNSLQLINPSQLNNKRNASGNSSKERWNNLKCRQQNVNGAFGELRRLVPTYPPDKKLSKNEILRLAIKYIRLLSNVIEYQKQQEQIEIGSEPNNHDHHQRERVIVQKQSSIVEKWKNFDDEIIEGNIDDDGIIKKQPDIYYENQKSFKFNQPPGMIPSSVPVIRSEQIDSNSLPICVNKKSINLYHPYNNGLRSHQLAKNTKFIAMFDDSLMLHLDDNAPIVAHHRIAEHRNEPYSITASENKKKCALKNSKIQKSKKIPHQAIKMEQSIEQFNQSNAIDEVGEKLLKNYNEIIKNNQILLHNKTKQTLIDFNDSSTNEERNSLRNYRIDSSPDNITIFHNPSSSTSSTPMTDFSSSSSSSSSIFFTDSEQSESDCNLME</sequence>
<dbReference type="PROSITE" id="PS50888">
    <property type="entry name" value="BHLH"/>
    <property type="match status" value="1"/>
</dbReference>
<accession>A0A132AEI3</accession>
<feature type="region of interest" description="Disordered" evidence="4">
    <location>
        <begin position="1"/>
        <end position="32"/>
    </location>
</feature>
<evidence type="ECO:0000313" key="5">
    <source>
        <dbReference type="EMBL" id="KPM09337.1"/>
    </source>
</evidence>
<feature type="region of interest" description="Disordered" evidence="4">
    <location>
        <begin position="334"/>
        <end position="385"/>
    </location>
</feature>
<dbReference type="SUPFAM" id="SSF47459">
    <property type="entry name" value="HLH, helix-loop-helix DNA-binding domain"/>
    <property type="match status" value="1"/>
</dbReference>
<dbReference type="AlphaFoldDB" id="A0A132AEI3"/>
<reference evidence="5 6" key="1">
    <citation type="journal article" date="2015" name="Parasit. Vectors">
        <title>Draft genome of the scabies mite.</title>
        <authorList>
            <person name="Rider S.D.Jr."/>
            <person name="Morgan M.S."/>
            <person name="Arlian L.G."/>
        </authorList>
    </citation>
    <scope>NUCLEOTIDE SEQUENCE [LARGE SCALE GENOMIC DNA]</scope>
    <source>
        <strain evidence="5">Arlian Lab</strain>
    </source>
</reference>
<dbReference type="OrthoDB" id="10069510at2759"/>
<name>A0A132AEI3_SARSC</name>
<evidence type="ECO:0000313" key="6">
    <source>
        <dbReference type="Proteomes" id="UP000616769"/>
    </source>
</evidence>
<dbReference type="SMART" id="SM00353">
    <property type="entry name" value="HLH"/>
    <property type="match status" value="1"/>
</dbReference>
<dbReference type="InterPro" id="IPR040238">
    <property type="entry name" value="TAL-like"/>
</dbReference>
<dbReference type="Proteomes" id="UP000616769">
    <property type="component" value="Unassembled WGS sequence"/>
</dbReference>
<gene>
    <name evidence="5" type="ORF">QR98_0078710</name>
</gene>
<organism evidence="5 6">
    <name type="scientific">Sarcoptes scabiei</name>
    <name type="common">Itch mite</name>
    <name type="synonym">Acarus scabiei</name>
    <dbReference type="NCBI Taxonomy" id="52283"/>
    <lineage>
        <taxon>Eukaryota</taxon>
        <taxon>Metazoa</taxon>
        <taxon>Ecdysozoa</taxon>
        <taxon>Arthropoda</taxon>
        <taxon>Chelicerata</taxon>
        <taxon>Arachnida</taxon>
        <taxon>Acari</taxon>
        <taxon>Acariformes</taxon>
        <taxon>Sarcoptiformes</taxon>
        <taxon>Astigmata</taxon>
        <taxon>Psoroptidia</taxon>
        <taxon>Sarcoptoidea</taxon>
        <taxon>Sarcoptidae</taxon>
        <taxon>Sarcoptinae</taxon>
        <taxon>Sarcoptes</taxon>
    </lineage>
</organism>
<dbReference type="VEuPathDB" id="VectorBase:SSCA001978"/>
<evidence type="ECO:0000256" key="2">
    <source>
        <dbReference type="ARBA" id="ARBA00023125"/>
    </source>
</evidence>
<keyword evidence="1" id="KW-0805">Transcription regulation</keyword>
<dbReference type="Gene3D" id="4.10.280.10">
    <property type="entry name" value="Helix-loop-helix DNA-binding domain"/>
    <property type="match status" value="1"/>
</dbReference>
<feature type="compositionally biased region" description="Polar residues" evidence="4">
    <location>
        <begin position="337"/>
        <end position="347"/>
    </location>
</feature>
<feature type="compositionally biased region" description="Polar residues" evidence="4">
    <location>
        <begin position="1"/>
        <end position="27"/>
    </location>
</feature>
<dbReference type="PANTHER" id="PTHR13864">
    <property type="entry name" value="T-CELL ACUTE LYMPHOCYTIC LEUKEMIA/STEM CELL LEUKEMIA-RELATED"/>
    <property type="match status" value="1"/>
</dbReference>
<keyword evidence="3" id="KW-0804">Transcription</keyword>
<proteinExistence type="predicted"/>
<dbReference type="GO" id="GO:0046983">
    <property type="term" value="F:protein dimerization activity"/>
    <property type="evidence" value="ECO:0007669"/>
    <property type="project" value="InterPro"/>
</dbReference>
<feature type="compositionally biased region" description="Low complexity" evidence="4">
    <location>
        <begin position="348"/>
        <end position="374"/>
    </location>
</feature>
<protein>
    <submittedName>
        <fullName evidence="5">Basic helix-loop-helix neural transcription factor TAP-like protein</fullName>
    </submittedName>
</protein>
<dbReference type="InterPro" id="IPR036638">
    <property type="entry name" value="HLH_DNA-bd_sf"/>
</dbReference>